<feature type="compositionally biased region" description="Low complexity" evidence="1">
    <location>
        <begin position="827"/>
        <end position="838"/>
    </location>
</feature>
<feature type="compositionally biased region" description="Basic and acidic residues" evidence="1">
    <location>
        <begin position="794"/>
        <end position="820"/>
    </location>
</feature>
<gene>
    <name evidence="2" type="ORF">P154DRAFT_624314</name>
</gene>
<dbReference type="OrthoDB" id="10686651at2759"/>
<sequence length="948" mass="104167">MSLFDTQMDTIRGLSRTSLTAEYAEGGPVGGAMEGHEKYHGREGLNAVCDRFPTSNSDSGSVPSIKGSADSYHSDSAFVAFQQNSAGVCHQTGSLPVSLHASATAKSNSTSSPSRRFSSSFGESGEEMTGPEQYGRYSRGFTNGATHLQSATQHENMCAATSSAFRYPSISRHSPKSTKQEGNTLHRTEYLGYYHHPTNSAFYVPSEMPLRNITADFSVIPGYHSAPQTDYYAKFPQDATPMANNGCEQTYANEMYGQSQNKYHNRYLSQMSSLSGHMARQVPIQVASQHAPYYGHHETEQNRLYALGADEHDDMTTPYLPTPTGAPRSLFNEGPSQNGTYGEPTFPQCTQVHNYHDRRHGVENITPSPNFANTSDSENDSIDIRNEADSGSPAYAHSLDYSSQDELGDDQGSTTSGSRFRYQYLGLVNKSIPIEPVQVDVSDLMAPNLHITQSDAVQAYSEEEQKLIHAAYAQPTGSSTIFEQLEGNLDYNFLAYYQSNPKVFPKHPRVFNKCVVPTEFWVPYELSPGETLPFPPTYVPNNLQPCWPSQAVPLQYVKEVMGINPEAETENLDLPPREPFFVAKEGITHITAQPLTICEPTTPGTIPYKIMPQYLRGNAKEWDLSDVPPLPSEPALPPQFPALWEACGDEQKQPFLALIDRDKPVNTKQWLKTVAHEPGWKEARNARNARIGTDIAAVMNPLFSEIPNMLRDHQEAMSKGIVGSREIEAIDAVRAQLENLLLRFPKKTLEDLVVVESSGVREAIEKGGLVMEFQKRVIGGEDVDAVFEDLYKDEAEAGHDQRSETDEGGRSTGESAHESAGEASQGSPSTTPSTAPTLSDDEGLDLGEFGSVSVSGSSTHSFRISQMAMPQARPNSTASPIEELERKLNGSFAVELAPIATLSAPPKELPVDDSTEIQPVATKLKMKDRVKAKVHRLKAKLSFRSKKG</sequence>
<keyword evidence="3" id="KW-1185">Reference proteome</keyword>
<dbReference type="AlphaFoldDB" id="A0A6A5W119"/>
<dbReference type="Proteomes" id="UP000799779">
    <property type="component" value="Unassembled WGS sequence"/>
</dbReference>
<name>A0A6A5W119_9PLEO</name>
<organism evidence="2 3">
    <name type="scientific">Amniculicola lignicola CBS 123094</name>
    <dbReference type="NCBI Taxonomy" id="1392246"/>
    <lineage>
        <taxon>Eukaryota</taxon>
        <taxon>Fungi</taxon>
        <taxon>Dikarya</taxon>
        <taxon>Ascomycota</taxon>
        <taxon>Pezizomycotina</taxon>
        <taxon>Dothideomycetes</taxon>
        <taxon>Pleosporomycetidae</taxon>
        <taxon>Pleosporales</taxon>
        <taxon>Amniculicolaceae</taxon>
        <taxon>Amniculicola</taxon>
    </lineage>
</organism>
<evidence type="ECO:0000313" key="3">
    <source>
        <dbReference type="Proteomes" id="UP000799779"/>
    </source>
</evidence>
<feature type="region of interest" description="Disordered" evidence="1">
    <location>
        <begin position="104"/>
        <end position="132"/>
    </location>
</feature>
<dbReference type="EMBL" id="ML977648">
    <property type="protein sequence ID" value="KAF1994974.1"/>
    <property type="molecule type" value="Genomic_DNA"/>
</dbReference>
<feature type="region of interest" description="Disordered" evidence="1">
    <location>
        <begin position="328"/>
        <end position="415"/>
    </location>
</feature>
<feature type="compositionally biased region" description="Polar residues" evidence="1">
    <location>
        <begin position="365"/>
        <end position="376"/>
    </location>
</feature>
<feature type="region of interest" description="Disordered" evidence="1">
    <location>
        <begin position="794"/>
        <end position="852"/>
    </location>
</feature>
<reference evidence="2" key="1">
    <citation type="journal article" date="2020" name="Stud. Mycol.">
        <title>101 Dothideomycetes genomes: a test case for predicting lifestyles and emergence of pathogens.</title>
        <authorList>
            <person name="Haridas S."/>
            <person name="Albert R."/>
            <person name="Binder M."/>
            <person name="Bloem J."/>
            <person name="Labutti K."/>
            <person name="Salamov A."/>
            <person name="Andreopoulos B."/>
            <person name="Baker S."/>
            <person name="Barry K."/>
            <person name="Bills G."/>
            <person name="Bluhm B."/>
            <person name="Cannon C."/>
            <person name="Castanera R."/>
            <person name="Culley D."/>
            <person name="Daum C."/>
            <person name="Ezra D."/>
            <person name="Gonzalez J."/>
            <person name="Henrissat B."/>
            <person name="Kuo A."/>
            <person name="Liang C."/>
            <person name="Lipzen A."/>
            <person name="Lutzoni F."/>
            <person name="Magnuson J."/>
            <person name="Mondo S."/>
            <person name="Nolan M."/>
            <person name="Ohm R."/>
            <person name="Pangilinan J."/>
            <person name="Park H.-J."/>
            <person name="Ramirez L."/>
            <person name="Alfaro M."/>
            <person name="Sun H."/>
            <person name="Tritt A."/>
            <person name="Yoshinaga Y."/>
            <person name="Zwiers L.-H."/>
            <person name="Turgeon B."/>
            <person name="Goodwin S."/>
            <person name="Spatafora J."/>
            <person name="Crous P."/>
            <person name="Grigoriev I."/>
        </authorList>
    </citation>
    <scope>NUCLEOTIDE SEQUENCE</scope>
    <source>
        <strain evidence="2">CBS 123094</strain>
    </source>
</reference>
<protein>
    <submittedName>
        <fullName evidence="2">Uncharacterized protein</fullName>
    </submittedName>
</protein>
<feature type="compositionally biased region" description="Polar residues" evidence="1">
    <location>
        <begin position="400"/>
        <end position="415"/>
    </location>
</feature>
<feature type="compositionally biased region" description="Low complexity" evidence="1">
    <location>
        <begin position="104"/>
        <end position="123"/>
    </location>
</feature>
<evidence type="ECO:0000313" key="2">
    <source>
        <dbReference type="EMBL" id="KAF1994974.1"/>
    </source>
</evidence>
<accession>A0A6A5W119</accession>
<evidence type="ECO:0000256" key="1">
    <source>
        <dbReference type="SAM" id="MobiDB-lite"/>
    </source>
</evidence>
<proteinExistence type="predicted"/>